<sequence>MDMVIGNNKKMNMLVKYCEGKATKKERKNPEFVDPLAELENIPRFPTMVLDNRGFSESYGYKDYTETRIANVEDTKMSQEYTRDTINFLFNLVDGYLYKTLDHQDAIYYIPLMEYLFGYEQQV</sequence>
<gene>
    <name evidence="1" type="ORF">ECRASSUSDP1_LOCUS18788</name>
</gene>
<evidence type="ECO:0000313" key="2">
    <source>
        <dbReference type="Proteomes" id="UP001295684"/>
    </source>
</evidence>
<dbReference type="Proteomes" id="UP001295684">
    <property type="component" value="Unassembled WGS sequence"/>
</dbReference>
<dbReference type="AlphaFoldDB" id="A0AAD1XRD4"/>
<reference evidence="1" key="1">
    <citation type="submission" date="2023-07" db="EMBL/GenBank/DDBJ databases">
        <authorList>
            <consortium name="AG Swart"/>
            <person name="Singh M."/>
            <person name="Singh A."/>
            <person name="Seah K."/>
            <person name="Emmerich C."/>
        </authorList>
    </citation>
    <scope>NUCLEOTIDE SEQUENCE</scope>
    <source>
        <strain evidence="1">DP1</strain>
    </source>
</reference>
<comment type="caution">
    <text evidence="1">The sequence shown here is derived from an EMBL/GenBank/DDBJ whole genome shotgun (WGS) entry which is preliminary data.</text>
</comment>
<accession>A0AAD1XRD4</accession>
<dbReference type="EMBL" id="CAMPGE010019043">
    <property type="protein sequence ID" value="CAI2377402.1"/>
    <property type="molecule type" value="Genomic_DNA"/>
</dbReference>
<protein>
    <submittedName>
        <fullName evidence="1">Uncharacterized protein</fullName>
    </submittedName>
</protein>
<name>A0AAD1XRD4_EUPCR</name>
<proteinExistence type="predicted"/>
<organism evidence="1 2">
    <name type="scientific">Euplotes crassus</name>
    <dbReference type="NCBI Taxonomy" id="5936"/>
    <lineage>
        <taxon>Eukaryota</taxon>
        <taxon>Sar</taxon>
        <taxon>Alveolata</taxon>
        <taxon>Ciliophora</taxon>
        <taxon>Intramacronucleata</taxon>
        <taxon>Spirotrichea</taxon>
        <taxon>Hypotrichia</taxon>
        <taxon>Euplotida</taxon>
        <taxon>Euplotidae</taxon>
        <taxon>Moneuplotes</taxon>
    </lineage>
</organism>
<evidence type="ECO:0000313" key="1">
    <source>
        <dbReference type="EMBL" id="CAI2377402.1"/>
    </source>
</evidence>
<keyword evidence="2" id="KW-1185">Reference proteome</keyword>